<organism evidence="1">
    <name type="scientific">Sesamum latifolium</name>
    <dbReference type="NCBI Taxonomy" id="2727402"/>
    <lineage>
        <taxon>Eukaryota</taxon>
        <taxon>Viridiplantae</taxon>
        <taxon>Streptophyta</taxon>
        <taxon>Embryophyta</taxon>
        <taxon>Tracheophyta</taxon>
        <taxon>Spermatophyta</taxon>
        <taxon>Magnoliopsida</taxon>
        <taxon>eudicotyledons</taxon>
        <taxon>Gunneridae</taxon>
        <taxon>Pentapetalae</taxon>
        <taxon>asterids</taxon>
        <taxon>lamiids</taxon>
        <taxon>Lamiales</taxon>
        <taxon>Pedaliaceae</taxon>
        <taxon>Sesamum</taxon>
    </lineage>
</organism>
<gene>
    <name evidence="1" type="ORF">Slati_3805700</name>
</gene>
<dbReference type="EMBL" id="JACGWN010000013">
    <property type="protein sequence ID" value="KAL0412160.1"/>
    <property type="molecule type" value="Genomic_DNA"/>
</dbReference>
<reference evidence="1" key="2">
    <citation type="journal article" date="2024" name="Plant">
        <title>Genomic evolution and insights into agronomic trait innovations of Sesamum species.</title>
        <authorList>
            <person name="Miao H."/>
            <person name="Wang L."/>
            <person name="Qu L."/>
            <person name="Liu H."/>
            <person name="Sun Y."/>
            <person name="Le M."/>
            <person name="Wang Q."/>
            <person name="Wei S."/>
            <person name="Zheng Y."/>
            <person name="Lin W."/>
            <person name="Duan Y."/>
            <person name="Cao H."/>
            <person name="Xiong S."/>
            <person name="Wang X."/>
            <person name="Wei L."/>
            <person name="Li C."/>
            <person name="Ma Q."/>
            <person name="Ju M."/>
            <person name="Zhao R."/>
            <person name="Li G."/>
            <person name="Mu C."/>
            <person name="Tian Q."/>
            <person name="Mei H."/>
            <person name="Zhang T."/>
            <person name="Gao T."/>
            <person name="Zhang H."/>
        </authorList>
    </citation>
    <scope>NUCLEOTIDE SEQUENCE</scope>
    <source>
        <strain evidence="1">KEN1</strain>
    </source>
</reference>
<evidence type="ECO:0000313" key="1">
    <source>
        <dbReference type="EMBL" id="KAL0412160.1"/>
    </source>
</evidence>
<reference evidence="1" key="1">
    <citation type="submission" date="2020-06" db="EMBL/GenBank/DDBJ databases">
        <authorList>
            <person name="Li T."/>
            <person name="Hu X."/>
            <person name="Zhang T."/>
            <person name="Song X."/>
            <person name="Zhang H."/>
            <person name="Dai N."/>
            <person name="Sheng W."/>
            <person name="Hou X."/>
            <person name="Wei L."/>
        </authorList>
    </citation>
    <scope>NUCLEOTIDE SEQUENCE</scope>
    <source>
        <strain evidence="1">KEN1</strain>
        <tissue evidence="1">Leaf</tissue>
    </source>
</reference>
<dbReference type="AlphaFoldDB" id="A0AAW2U5H4"/>
<comment type="caution">
    <text evidence="1">The sequence shown here is derived from an EMBL/GenBank/DDBJ whole genome shotgun (WGS) entry which is preliminary data.</text>
</comment>
<accession>A0AAW2U5H4</accession>
<protein>
    <submittedName>
        <fullName evidence="1">Uncharacterized protein</fullName>
    </submittedName>
</protein>
<name>A0AAW2U5H4_9LAMI</name>
<proteinExistence type="predicted"/>
<sequence length="94" mass="10807">MSTPRTRKNIFKPIIRSVLPVHDNRDDSGPALNEHLLEACWGPSRASSRHLKGVFRVPERYENRTGEAAERFRLTCKVAPRTVKIWGYTYRANG</sequence>